<proteinExistence type="predicted"/>
<evidence type="ECO:0000313" key="5">
    <source>
        <dbReference type="Proteomes" id="UP001430848"/>
    </source>
</evidence>
<organism evidence="4 5">
    <name type="scientific">Diaporthe eres</name>
    <name type="common">Phomopsis oblonga</name>
    <dbReference type="NCBI Taxonomy" id="83184"/>
    <lineage>
        <taxon>Eukaryota</taxon>
        <taxon>Fungi</taxon>
        <taxon>Dikarya</taxon>
        <taxon>Ascomycota</taxon>
        <taxon>Pezizomycotina</taxon>
        <taxon>Sordariomycetes</taxon>
        <taxon>Sordariomycetidae</taxon>
        <taxon>Diaporthales</taxon>
        <taxon>Diaporthaceae</taxon>
        <taxon>Diaporthe</taxon>
        <taxon>Diaporthe eres species complex</taxon>
    </lineage>
</organism>
<dbReference type="PANTHER" id="PTHR24189">
    <property type="entry name" value="MYOTROPHIN"/>
    <property type="match status" value="1"/>
</dbReference>
<feature type="repeat" description="ANK" evidence="3">
    <location>
        <begin position="347"/>
        <end position="379"/>
    </location>
</feature>
<feature type="repeat" description="ANK" evidence="3">
    <location>
        <begin position="380"/>
        <end position="413"/>
    </location>
</feature>
<dbReference type="EMBL" id="JAKNSF020000199">
    <property type="protein sequence ID" value="KAK7707683.1"/>
    <property type="molecule type" value="Genomic_DNA"/>
</dbReference>
<dbReference type="SUPFAM" id="SSF48403">
    <property type="entry name" value="Ankyrin repeat"/>
    <property type="match status" value="1"/>
</dbReference>
<dbReference type="InterPro" id="IPR002110">
    <property type="entry name" value="Ankyrin_rpt"/>
</dbReference>
<sequence>MKKHEISLVFDYKLDQLSTTKNLHKQPERKAAIEKALRSKGFEQRTYLWLKLVFIIMERIPWKSDHDWKKVINSPPKSVNDAYATLLQNVPEEEKEYVKTLLHLMVAAYRPLTLREMSIATVVRDSPGAPDEESLGLQSDEEFKDWIIQTCGFFVTVYDNELYFIHQTAKEFLMSSNQGALWPQVLDWSSPVTDEAAHRVIAESSIAYLSLICFKSLRFQERARRHYLGNTNSPNQDWSQHEKDLQRDYGFLDYTTRFWARHFYLCQSIDGLNIRDVADDFVPHYIDLFSTDDHHAPAWTFLHLIHHAASAFEMEVDLADRYDVCDAALWLDHGRLLAYSLDNNACNRKFLLHLAVERGAMNCFEYMIAIGVEVNAQDESGATALCLAARDGRSTEMVNTLLDYNADVNLGAAPDELPLSYVIITARGGGSSEWSKILRRIVCEGADLNKTRVGFNDTADMTPLACVSTISFHQLAHDENIGRLNDWMYLNLFASGPGTAANSPKHLDLFAADTFLDAYNQSLVKLLLDYGADIDDIYPNDLPDDRRDSGPRTALQLACFHAMQIENDRAFWNAVFLLHSGANSRFGIETGHSAIDWLFRGRMRFAKGRHLDERLSFLAGLLLKHNPPSGYINKTISSKTMKTRLLSLSDSYFGSCDLEATKLLLDNGADVNCRDLYGKTPVHYMVSHNFEESETCSAIETLKLLIAKGAELNSRDSFGRSPMHYIRSPSLLNTLVKNGADIDARDHQGNTPLQTILACSGAGFGPEIVQSLVAIGADTAVTNFGGETLLHTAAKSNSTGSLSHLLRAGMDVDVTLSGGQTSLQSALSNRCHEAAAFLLGRGAGVEPLLQRSFDTEQRDRKTGATLLAFISISHVHEVVRTLLRRGANPNTLPTVGAADVERYLDRVDFMQSENKWVSKKLLGDG</sequence>
<protein>
    <recommendedName>
        <fullName evidence="6">Ankyrin repeat protein</fullName>
    </recommendedName>
</protein>
<evidence type="ECO:0000256" key="1">
    <source>
        <dbReference type="ARBA" id="ARBA00022737"/>
    </source>
</evidence>
<dbReference type="Gene3D" id="1.25.40.20">
    <property type="entry name" value="Ankyrin repeat-containing domain"/>
    <property type="match status" value="2"/>
</dbReference>
<evidence type="ECO:0008006" key="6">
    <source>
        <dbReference type="Google" id="ProtNLM"/>
    </source>
</evidence>
<keyword evidence="1" id="KW-0677">Repeat</keyword>
<feature type="repeat" description="ANK" evidence="3">
    <location>
        <begin position="785"/>
        <end position="817"/>
    </location>
</feature>
<dbReference type="InterPro" id="IPR050745">
    <property type="entry name" value="Multifunctional_regulatory"/>
</dbReference>
<evidence type="ECO:0000313" key="4">
    <source>
        <dbReference type="EMBL" id="KAK7707683.1"/>
    </source>
</evidence>
<name>A0ABR1NMR4_DIAER</name>
<dbReference type="Proteomes" id="UP001430848">
    <property type="component" value="Unassembled WGS sequence"/>
</dbReference>
<dbReference type="PROSITE" id="PS50297">
    <property type="entry name" value="ANK_REP_REGION"/>
    <property type="match status" value="2"/>
</dbReference>
<feature type="repeat" description="ANK" evidence="3">
    <location>
        <begin position="677"/>
        <end position="717"/>
    </location>
</feature>
<evidence type="ECO:0000256" key="2">
    <source>
        <dbReference type="ARBA" id="ARBA00023043"/>
    </source>
</evidence>
<dbReference type="PROSITE" id="PS50088">
    <property type="entry name" value="ANK_REPEAT"/>
    <property type="match status" value="4"/>
</dbReference>
<dbReference type="PANTHER" id="PTHR24189:SF50">
    <property type="entry name" value="ANKYRIN REPEAT AND SOCS BOX PROTEIN 2"/>
    <property type="match status" value="1"/>
</dbReference>
<reference evidence="4 5" key="1">
    <citation type="submission" date="2024-02" db="EMBL/GenBank/DDBJ databases">
        <title>De novo assembly and annotation of 12 fungi associated with fruit tree decline syndrome in Ontario, Canada.</title>
        <authorList>
            <person name="Sulman M."/>
            <person name="Ellouze W."/>
            <person name="Ilyukhin E."/>
        </authorList>
    </citation>
    <scope>NUCLEOTIDE SEQUENCE [LARGE SCALE GENOMIC DNA]</scope>
    <source>
        <strain evidence="4 5">M169</strain>
    </source>
</reference>
<evidence type="ECO:0000256" key="3">
    <source>
        <dbReference type="PROSITE-ProRule" id="PRU00023"/>
    </source>
</evidence>
<dbReference type="Pfam" id="PF12796">
    <property type="entry name" value="Ank_2"/>
    <property type="match status" value="3"/>
</dbReference>
<keyword evidence="5" id="KW-1185">Reference proteome</keyword>
<gene>
    <name evidence="4" type="ORF">SLS63_013711</name>
</gene>
<accession>A0ABR1NMR4</accession>
<dbReference type="InterPro" id="IPR036770">
    <property type="entry name" value="Ankyrin_rpt-contain_sf"/>
</dbReference>
<keyword evidence="2 3" id="KW-0040">ANK repeat</keyword>
<dbReference type="SMART" id="SM00248">
    <property type="entry name" value="ANK"/>
    <property type="match status" value="10"/>
</dbReference>
<comment type="caution">
    <text evidence="4">The sequence shown here is derived from an EMBL/GenBank/DDBJ whole genome shotgun (WGS) entry which is preliminary data.</text>
</comment>